<dbReference type="RefSeq" id="WP_003183415.1">
    <property type="nucleotide sequence ID" value="NZ_BEXU01000015.1"/>
</dbReference>
<organism evidence="12 13">
    <name type="scientific">Bacillus licheniformis</name>
    <dbReference type="NCBI Taxonomy" id="1402"/>
    <lineage>
        <taxon>Bacteria</taxon>
        <taxon>Bacillati</taxon>
        <taxon>Bacillota</taxon>
        <taxon>Bacilli</taxon>
        <taxon>Bacillales</taxon>
        <taxon>Bacillaceae</taxon>
        <taxon>Bacillus</taxon>
    </lineage>
</organism>
<proteinExistence type="inferred from homology"/>
<dbReference type="EC" id="4.2.1.10" evidence="5 7"/>
<feature type="active site" description="Proton acceptor" evidence="7 8">
    <location>
        <position position="23"/>
    </location>
</feature>
<evidence type="ECO:0000256" key="7">
    <source>
        <dbReference type="HAMAP-Rule" id="MF_00169"/>
    </source>
</evidence>
<evidence type="ECO:0000256" key="6">
    <source>
        <dbReference type="ARBA" id="ARBA00023239"/>
    </source>
</evidence>
<dbReference type="UniPathway" id="UPA00053">
    <property type="reaction ID" value="UER00086"/>
</dbReference>
<reference evidence="11 14" key="2">
    <citation type="submission" date="2020-12" db="EMBL/GenBank/DDBJ databases">
        <title>FDA dAtabase for Regulatory Grade micrObial Sequences (FDA-ARGOS): Supporting development and validation of Infectious Disease Dx tests.</title>
        <authorList>
            <person name="Nelson B."/>
            <person name="Plummer A."/>
            <person name="Tallon L."/>
            <person name="Sadzewicz L."/>
            <person name="Zhao X."/>
            <person name="Boylan J."/>
            <person name="Ott S."/>
            <person name="Bowen H."/>
            <person name="Vavikolanu K."/>
            <person name="Mehta A."/>
            <person name="Aluvathingal J."/>
            <person name="Nadendla S."/>
            <person name="Myers T."/>
            <person name="Yan Y."/>
            <person name="Sichtig H."/>
        </authorList>
    </citation>
    <scope>NUCLEOTIDE SEQUENCE [LARGE SCALE GENOMIC DNA]</scope>
    <source>
        <strain evidence="11 14">FDAARGOS_923</strain>
    </source>
</reference>
<gene>
    <name evidence="7 11" type="primary">aroQ</name>
    <name evidence="12" type="ORF">CHCC16736_1580</name>
    <name evidence="11" type="ORF">I6G80_12660</name>
</gene>
<evidence type="ECO:0000256" key="9">
    <source>
        <dbReference type="PIRSR" id="PIRSR001399-2"/>
    </source>
</evidence>
<dbReference type="GO" id="GO:0008652">
    <property type="term" value="P:amino acid biosynthetic process"/>
    <property type="evidence" value="ECO:0007669"/>
    <property type="project" value="UniProtKB-KW"/>
</dbReference>
<feature type="active site" description="Proton donor" evidence="7 8">
    <location>
        <position position="100"/>
    </location>
</feature>
<protein>
    <recommendedName>
        <fullName evidence="5 7">3-dehydroquinate dehydratase</fullName>
        <shortName evidence="7">3-dehydroquinase</shortName>
        <ecNumber evidence="5 7">4.2.1.10</ecNumber>
    </recommendedName>
    <alternativeName>
        <fullName evidence="7">Type II DHQase</fullName>
    </alternativeName>
</protein>
<feature type="binding site" evidence="7 9">
    <location>
        <position position="87"/>
    </location>
    <ligand>
        <name>substrate</name>
    </ligand>
</feature>
<accession>A0A1Y0YQG5</accession>
<keyword evidence="6 7" id="KW-0456">Lyase</keyword>
<evidence type="ECO:0000256" key="10">
    <source>
        <dbReference type="PIRSR" id="PIRSR001399-3"/>
    </source>
</evidence>
<dbReference type="PROSITE" id="PS01029">
    <property type="entry name" value="DEHYDROQUINASE_II"/>
    <property type="match status" value="1"/>
</dbReference>
<dbReference type="EMBL" id="NILC01000028">
    <property type="protein sequence ID" value="TWL23872.1"/>
    <property type="molecule type" value="Genomic_DNA"/>
</dbReference>
<dbReference type="InterPro" id="IPR018509">
    <property type="entry name" value="DHquinase_II_CS"/>
</dbReference>
<dbReference type="GeneID" id="92860787"/>
<dbReference type="Pfam" id="PF01220">
    <property type="entry name" value="DHquinase_II"/>
    <property type="match status" value="1"/>
</dbReference>
<feature type="site" description="Transition state stabilizer" evidence="7 10">
    <location>
        <position position="18"/>
    </location>
</feature>
<dbReference type="NCBIfam" id="NF003807">
    <property type="entry name" value="PRK05395.1-4"/>
    <property type="match status" value="1"/>
</dbReference>
<sequence>MPHILILNGPNLNRLGKREPDVYGTDTLTDLEQRLFQFAEGIQTELTFFQSNHEGDLIDALHEAEEQYDGIVLNPGAFSHYSYALRDAVAAISIPVIEVHLSNPHAREEFRHRSVIAPVARGQITGLGFEGYKLAISYFMNTNNK</sequence>
<feature type="binding site" evidence="7 9">
    <location>
        <position position="80"/>
    </location>
    <ligand>
        <name>substrate</name>
    </ligand>
</feature>
<dbReference type="SUPFAM" id="SSF52304">
    <property type="entry name" value="Type II 3-dehydroquinate dehydratase"/>
    <property type="match status" value="1"/>
</dbReference>
<dbReference type="PIRSF" id="PIRSF001399">
    <property type="entry name" value="DHquinase_II"/>
    <property type="match status" value="1"/>
</dbReference>
<dbReference type="HAMAP" id="MF_00169">
    <property type="entry name" value="AroQ"/>
    <property type="match status" value="1"/>
</dbReference>
<comment type="function">
    <text evidence="7">Catalyzes a trans-dehydration via an enolate intermediate.</text>
</comment>
<dbReference type="PANTHER" id="PTHR21272">
    <property type="entry name" value="CATABOLIC 3-DEHYDROQUINASE"/>
    <property type="match status" value="1"/>
</dbReference>
<evidence type="ECO:0000313" key="12">
    <source>
        <dbReference type="EMBL" id="TWL23872.1"/>
    </source>
</evidence>
<dbReference type="GO" id="GO:0009423">
    <property type="term" value="P:chorismate biosynthetic process"/>
    <property type="evidence" value="ECO:0007669"/>
    <property type="project" value="UniProtKB-UniRule"/>
</dbReference>
<comment type="subunit">
    <text evidence="4 7">Homododecamer.</text>
</comment>
<dbReference type="InterPro" id="IPR001874">
    <property type="entry name" value="DHquinase_II"/>
</dbReference>
<comment type="pathway">
    <text evidence="2 7">Metabolic intermediate biosynthesis; chorismate biosynthesis; chorismate from D-erythrose 4-phosphate and phosphoenolpyruvate: step 3/7.</text>
</comment>
<feature type="binding site" evidence="7 9">
    <location>
        <position position="74"/>
    </location>
    <ligand>
        <name>substrate</name>
    </ligand>
</feature>
<evidence type="ECO:0000256" key="8">
    <source>
        <dbReference type="PIRSR" id="PIRSR001399-1"/>
    </source>
</evidence>
<keyword evidence="7" id="KW-0057">Aromatic amino acid biosynthesis</keyword>
<dbReference type="InterPro" id="IPR036441">
    <property type="entry name" value="DHquinase_II_sf"/>
</dbReference>
<dbReference type="NCBIfam" id="TIGR01088">
    <property type="entry name" value="aroQ"/>
    <property type="match status" value="1"/>
</dbReference>
<dbReference type="Proteomes" id="UP000595038">
    <property type="component" value="Chromosome"/>
</dbReference>
<dbReference type="SMR" id="A0A1Y0YQG5"/>
<keyword evidence="7" id="KW-0028">Amino-acid biosynthesis</keyword>
<dbReference type="CDD" id="cd00466">
    <property type="entry name" value="DHQase_II"/>
    <property type="match status" value="1"/>
</dbReference>
<dbReference type="GO" id="GO:0019631">
    <property type="term" value="P:quinate catabolic process"/>
    <property type="evidence" value="ECO:0007669"/>
    <property type="project" value="TreeGrafter"/>
</dbReference>
<evidence type="ECO:0000313" key="13">
    <source>
        <dbReference type="Proteomes" id="UP000435910"/>
    </source>
</evidence>
<dbReference type="NCBIfam" id="NF003806">
    <property type="entry name" value="PRK05395.1-3"/>
    <property type="match status" value="1"/>
</dbReference>
<evidence type="ECO:0000256" key="5">
    <source>
        <dbReference type="ARBA" id="ARBA00012060"/>
    </source>
</evidence>
<evidence type="ECO:0000256" key="1">
    <source>
        <dbReference type="ARBA" id="ARBA00001864"/>
    </source>
</evidence>
<dbReference type="Gene3D" id="3.40.50.9100">
    <property type="entry name" value="Dehydroquinase, class II"/>
    <property type="match status" value="1"/>
</dbReference>
<dbReference type="PANTHER" id="PTHR21272:SF3">
    <property type="entry name" value="CATABOLIC 3-DEHYDROQUINASE"/>
    <property type="match status" value="1"/>
</dbReference>
<evidence type="ECO:0000256" key="4">
    <source>
        <dbReference type="ARBA" id="ARBA00011193"/>
    </source>
</evidence>
<comment type="similarity">
    <text evidence="3 7">Belongs to the type-II 3-dehydroquinase family.</text>
</comment>
<dbReference type="OMA" id="AYTHYSY"/>
<evidence type="ECO:0000256" key="2">
    <source>
        <dbReference type="ARBA" id="ARBA00004902"/>
    </source>
</evidence>
<reference evidence="12 13" key="1">
    <citation type="submission" date="2019-06" db="EMBL/GenBank/DDBJ databases">
        <title>Genome sequence analysis of &gt;100 Bacillus licheniformis strains suggests intrinsic resistance to this species.</title>
        <authorList>
            <person name="Wels M."/>
            <person name="Siezen R.J."/>
            <person name="Johansen E."/>
            <person name="Stuer-Lauridsen B."/>
            <person name="Bjerre K."/>
            <person name="Nielsen B.K.K."/>
        </authorList>
    </citation>
    <scope>NUCLEOTIDE SEQUENCE [LARGE SCALE GENOMIC DNA]</scope>
    <source>
        <strain evidence="12 13">BAC-16736</strain>
    </source>
</reference>
<evidence type="ECO:0000256" key="3">
    <source>
        <dbReference type="ARBA" id="ARBA00011037"/>
    </source>
</evidence>
<comment type="catalytic activity">
    <reaction evidence="1 7">
        <text>3-dehydroquinate = 3-dehydroshikimate + H2O</text>
        <dbReference type="Rhea" id="RHEA:21096"/>
        <dbReference type="ChEBI" id="CHEBI:15377"/>
        <dbReference type="ChEBI" id="CHEBI:16630"/>
        <dbReference type="ChEBI" id="CHEBI:32364"/>
        <dbReference type="EC" id="4.2.1.10"/>
    </reaction>
</comment>
<name>A0A1Y0YQG5_BACLI</name>
<feature type="binding site" evidence="7 9">
    <location>
        <begin position="101"/>
        <end position="102"/>
    </location>
    <ligand>
        <name>substrate</name>
    </ligand>
</feature>
<dbReference type="GO" id="GO:0003855">
    <property type="term" value="F:3-dehydroquinate dehydratase activity"/>
    <property type="evidence" value="ECO:0007669"/>
    <property type="project" value="UniProtKB-UniRule"/>
</dbReference>
<dbReference type="GO" id="GO:0009073">
    <property type="term" value="P:aromatic amino acid family biosynthetic process"/>
    <property type="evidence" value="ECO:0007669"/>
    <property type="project" value="UniProtKB-KW"/>
</dbReference>
<dbReference type="Proteomes" id="UP000435910">
    <property type="component" value="Unassembled WGS sequence"/>
</dbReference>
<dbReference type="NCBIfam" id="NF003805">
    <property type="entry name" value="PRK05395.1-2"/>
    <property type="match status" value="1"/>
</dbReference>
<evidence type="ECO:0000313" key="11">
    <source>
        <dbReference type="EMBL" id="QPR70714.1"/>
    </source>
</evidence>
<dbReference type="EMBL" id="CP065647">
    <property type="protein sequence ID" value="QPR70714.1"/>
    <property type="molecule type" value="Genomic_DNA"/>
</dbReference>
<feature type="binding site" evidence="7 9">
    <location>
        <position position="111"/>
    </location>
    <ligand>
        <name>substrate</name>
    </ligand>
</feature>
<evidence type="ECO:0000313" key="14">
    <source>
        <dbReference type="Proteomes" id="UP000595038"/>
    </source>
</evidence>
<dbReference type="AlphaFoldDB" id="A0A1Y0YQG5"/>